<evidence type="ECO:0000313" key="1">
    <source>
        <dbReference type="EMBL" id="PWZ16520.1"/>
    </source>
</evidence>
<accession>A0A3L6E6S7</accession>
<comment type="caution">
    <text evidence="1">The sequence shown here is derived from an EMBL/GenBank/DDBJ whole genome shotgun (WGS) entry which is preliminary data.</text>
</comment>
<reference evidence="1 2" key="1">
    <citation type="journal article" date="2018" name="Nat. Genet.">
        <title>Extensive intraspecific gene order and gene structural variations between Mo17 and other maize genomes.</title>
        <authorList>
            <person name="Sun S."/>
            <person name="Zhou Y."/>
            <person name="Chen J."/>
            <person name="Shi J."/>
            <person name="Zhao H."/>
            <person name="Zhao H."/>
            <person name="Song W."/>
            <person name="Zhang M."/>
            <person name="Cui Y."/>
            <person name="Dong X."/>
            <person name="Liu H."/>
            <person name="Ma X."/>
            <person name="Jiao Y."/>
            <person name="Wang B."/>
            <person name="Wei X."/>
            <person name="Stein J.C."/>
            <person name="Glaubitz J.C."/>
            <person name="Lu F."/>
            <person name="Yu G."/>
            <person name="Liang C."/>
            <person name="Fengler K."/>
            <person name="Li B."/>
            <person name="Rafalski A."/>
            <person name="Schnable P.S."/>
            <person name="Ware D.H."/>
            <person name="Buckler E.S."/>
            <person name="Lai J."/>
        </authorList>
    </citation>
    <scope>NUCLEOTIDE SEQUENCE [LARGE SCALE GENOMIC DNA]</scope>
    <source>
        <strain evidence="2">cv. Missouri 17</strain>
        <tissue evidence="1">Seedling</tissue>
    </source>
</reference>
<dbReference type="Proteomes" id="UP000251960">
    <property type="component" value="Chromosome 6"/>
</dbReference>
<protein>
    <submittedName>
        <fullName evidence="1">Uncharacterized protein</fullName>
    </submittedName>
</protein>
<dbReference type="AlphaFoldDB" id="A0A3L6E6S7"/>
<proteinExistence type="predicted"/>
<gene>
    <name evidence="1" type="ORF">Zm00014a_030925</name>
</gene>
<organism evidence="1 2">
    <name type="scientific">Zea mays</name>
    <name type="common">Maize</name>
    <dbReference type="NCBI Taxonomy" id="4577"/>
    <lineage>
        <taxon>Eukaryota</taxon>
        <taxon>Viridiplantae</taxon>
        <taxon>Streptophyta</taxon>
        <taxon>Embryophyta</taxon>
        <taxon>Tracheophyta</taxon>
        <taxon>Spermatophyta</taxon>
        <taxon>Magnoliopsida</taxon>
        <taxon>Liliopsida</taxon>
        <taxon>Poales</taxon>
        <taxon>Poaceae</taxon>
        <taxon>PACMAD clade</taxon>
        <taxon>Panicoideae</taxon>
        <taxon>Andropogonodae</taxon>
        <taxon>Andropogoneae</taxon>
        <taxon>Tripsacinae</taxon>
        <taxon>Zea</taxon>
    </lineage>
</organism>
<name>A0A3L6E6S7_MAIZE</name>
<dbReference type="EMBL" id="NCVQ01000007">
    <property type="protein sequence ID" value="PWZ16520.1"/>
    <property type="molecule type" value="Genomic_DNA"/>
</dbReference>
<evidence type="ECO:0000313" key="2">
    <source>
        <dbReference type="Proteomes" id="UP000251960"/>
    </source>
</evidence>
<sequence>MCSRKKTINVALFCRAAAPIPGKKNSLHLGYKTTPSPLTSITSYSPTRTEEKKDQAVKWWGFDFCSWWRWSICRVV</sequence>